<organism evidence="2 3">
    <name type="scientific">Peribacillus simplex</name>
    <dbReference type="NCBI Taxonomy" id="1478"/>
    <lineage>
        <taxon>Bacteria</taxon>
        <taxon>Bacillati</taxon>
        <taxon>Bacillota</taxon>
        <taxon>Bacilli</taxon>
        <taxon>Bacillales</taxon>
        <taxon>Bacillaceae</taxon>
        <taxon>Peribacillus</taxon>
    </lineage>
</organism>
<gene>
    <name evidence="2" type="ORF">SAMN05878482_10781</name>
</gene>
<dbReference type="EMBL" id="FTMX01000007">
    <property type="protein sequence ID" value="SIR91719.1"/>
    <property type="molecule type" value="Genomic_DNA"/>
</dbReference>
<dbReference type="AlphaFoldDB" id="A0A9X8RCQ1"/>
<feature type="region of interest" description="Disordered" evidence="1">
    <location>
        <begin position="1"/>
        <end position="31"/>
    </location>
</feature>
<sequence>MITKEMNIQVASSGHTKQQAIGSALNQVKKK</sequence>
<reference evidence="2 3" key="1">
    <citation type="submission" date="2017-01" db="EMBL/GenBank/DDBJ databases">
        <authorList>
            <person name="Varghese N."/>
            <person name="Submissions S."/>
        </authorList>
    </citation>
    <scope>NUCLEOTIDE SEQUENCE [LARGE SCALE GENOMIC DNA]</scope>
    <source>
        <strain evidence="2 3">RUG2-6</strain>
    </source>
</reference>
<feature type="compositionally biased region" description="Polar residues" evidence="1">
    <location>
        <begin position="9"/>
        <end position="31"/>
    </location>
</feature>
<protein>
    <submittedName>
        <fullName evidence="2">Uncharacterized protein</fullName>
    </submittedName>
</protein>
<evidence type="ECO:0000256" key="1">
    <source>
        <dbReference type="SAM" id="MobiDB-lite"/>
    </source>
</evidence>
<evidence type="ECO:0000313" key="2">
    <source>
        <dbReference type="EMBL" id="SIR91719.1"/>
    </source>
</evidence>
<accession>A0A9X8RCQ1</accession>
<comment type="caution">
    <text evidence="2">The sequence shown here is derived from an EMBL/GenBank/DDBJ whole genome shotgun (WGS) entry which is preliminary data.</text>
</comment>
<evidence type="ECO:0000313" key="3">
    <source>
        <dbReference type="Proteomes" id="UP000185829"/>
    </source>
</evidence>
<name>A0A9X8RCQ1_9BACI</name>
<proteinExistence type="predicted"/>
<dbReference type="Proteomes" id="UP000185829">
    <property type="component" value="Unassembled WGS sequence"/>
</dbReference>